<reference evidence="6 7" key="1">
    <citation type="submission" date="2018-05" db="EMBL/GenBank/DDBJ databases">
        <title>Genomic Encyclopedia of Type Strains, Phase I: the one thousand microbial genomes (KMG-I) project.</title>
        <authorList>
            <person name="Kyrpides N."/>
        </authorList>
    </citation>
    <scope>NUCLEOTIDE SEQUENCE [LARGE SCALE GENOMIC DNA]</scope>
    <source>
        <strain evidence="6 7">DSM 15611</strain>
    </source>
</reference>
<dbReference type="GO" id="GO:0016787">
    <property type="term" value="F:hydrolase activity"/>
    <property type="evidence" value="ECO:0007669"/>
    <property type="project" value="UniProtKB-KW"/>
</dbReference>
<gene>
    <name evidence="6" type="ORF">EJ73_00230</name>
</gene>
<dbReference type="GO" id="GO:0046872">
    <property type="term" value="F:metal ion binding"/>
    <property type="evidence" value="ECO:0007669"/>
    <property type="project" value="UniProtKB-KW"/>
</dbReference>
<evidence type="ECO:0000313" key="7">
    <source>
        <dbReference type="Proteomes" id="UP000248314"/>
    </source>
</evidence>
<proteinExistence type="inferred from homology"/>
<evidence type="ECO:0000313" key="6">
    <source>
        <dbReference type="EMBL" id="PXX24425.1"/>
    </source>
</evidence>
<dbReference type="SFLD" id="SFLDG01129">
    <property type="entry name" value="C1.5:_HAD__Beta-PGM__Phosphata"/>
    <property type="match status" value="1"/>
</dbReference>
<dbReference type="Gene3D" id="1.10.150.240">
    <property type="entry name" value="Putative phosphatase, domain 2"/>
    <property type="match status" value="1"/>
</dbReference>
<sequence>MKENMSFKKVALFDLDGVVFDTEPLYTAFWRTVFARYYPNEPQLATSIKGQTLTWIYERYFADKPDLQNEITAELNTFEHNMQFEYVLGFEDFIAQLHQLNVKTAVVTSSNKPKMQQVYGQHPNFKALFDHVFTAEDFAKSKPDPYCYLLGASYFGVKPTECVAFEDSINGFKSVMSAGMPLVGLATSNSVEVINQYTKVIIPNYLQASFADLCNQL</sequence>
<dbReference type="SUPFAM" id="SSF56784">
    <property type="entry name" value="HAD-like"/>
    <property type="match status" value="1"/>
</dbReference>
<name>A0A318I0K5_9BACT</name>
<dbReference type="InterPro" id="IPR006439">
    <property type="entry name" value="HAD-SF_hydro_IA"/>
</dbReference>
<comment type="caution">
    <text evidence="6">The sequence shown here is derived from an EMBL/GenBank/DDBJ whole genome shotgun (WGS) entry which is preliminary data.</text>
</comment>
<keyword evidence="6" id="KW-0378">Hydrolase</keyword>
<comment type="cofactor">
    <cofactor evidence="1">
        <name>Mg(2+)</name>
        <dbReference type="ChEBI" id="CHEBI:18420"/>
    </cofactor>
</comment>
<dbReference type="EMBL" id="QJJX01000002">
    <property type="protein sequence ID" value="PXX24425.1"/>
    <property type="molecule type" value="Genomic_DNA"/>
</dbReference>
<evidence type="ECO:0000256" key="5">
    <source>
        <dbReference type="ARBA" id="ARBA00023277"/>
    </source>
</evidence>
<keyword evidence="7" id="KW-1185">Reference proteome</keyword>
<dbReference type="PANTHER" id="PTHR46193">
    <property type="entry name" value="6-PHOSPHOGLUCONATE PHOSPHATASE"/>
    <property type="match status" value="1"/>
</dbReference>
<dbReference type="Gene3D" id="3.40.50.1000">
    <property type="entry name" value="HAD superfamily/HAD-like"/>
    <property type="match status" value="1"/>
</dbReference>
<dbReference type="InterPro" id="IPR036412">
    <property type="entry name" value="HAD-like_sf"/>
</dbReference>
<dbReference type="Pfam" id="PF00702">
    <property type="entry name" value="Hydrolase"/>
    <property type="match status" value="1"/>
</dbReference>
<dbReference type="InterPro" id="IPR023198">
    <property type="entry name" value="PGP-like_dom2"/>
</dbReference>
<evidence type="ECO:0000256" key="1">
    <source>
        <dbReference type="ARBA" id="ARBA00001946"/>
    </source>
</evidence>
<evidence type="ECO:0000256" key="4">
    <source>
        <dbReference type="ARBA" id="ARBA00022842"/>
    </source>
</evidence>
<dbReference type="AlphaFoldDB" id="A0A318I0K5"/>
<evidence type="ECO:0000256" key="2">
    <source>
        <dbReference type="ARBA" id="ARBA00006171"/>
    </source>
</evidence>
<dbReference type="InterPro" id="IPR023214">
    <property type="entry name" value="HAD_sf"/>
</dbReference>
<dbReference type="Proteomes" id="UP000248314">
    <property type="component" value="Unassembled WGS sequence"/>
</dbReference>
<protein>
    <submittedName>
        <fullName evidence="6">HAD superfamily hydrolase (TIGR01509 family)</fullName>
    </submittedName>
</protein>
<comment type="similarity">
    <text evidence="2">Belongs to the HAD-like hydrolase superfamily. CbbY/CbbZ/Gph/YieH family.</text>
</comment>
<accession>A0A318I0K5</accession>
<keyword evidence="3" id="KW-0479">Metal-binding</keyword>
<keyword evidence="5" id="KW-0119">Carbohydrate metabolism</keyword>
<dbReference type="PANTHER" id="PTHR46193:SF18">
    <property type="entry name" value="HEXITOL PHOSPHATASE B"/>
    <property type="match status" value="1"/>
</dbReference>
<keyword evidence="4" id="KW-0460">Magnesium</keyword>
<evidence type="ECO:0000256" key="3">
    <source>
        <dbReference type="ARBA" id="ARBA00022723"/>
    </source>
</evidence>
<dbReference type="InterPro" id="IPR051600">
    <property type="entry name" value="Beta-PGM-like"/>
</dbReference>
<dbReference type="NCBIfam" id="TIGR01509">
    <property type="entry name" value="HAD-SF-IA-v3"/>
    <property type="match status" value="1"/>
</dbReference>
<organism evidence="6 7">
    <name type="scientific">Hoylesella shahii DSM 15611 = JCM 12083</name>
    <dbReference type="NCBI Taxonomy" id="1122991"/>
    <lineage>
        <taxon>Bacteria</taxon>
        <taxon>Pseudomonadati</taxon>
        <taxon>Bacteroidota</taxon>
        <taxon>Bacteroidia</taxon>
        <taxon>Bacteroidales</taxon>
        <taxon>Prevotellaceae</taxon>
        <taxon>Hoylesella</taxon>
    </lineage>
</organism>
<dbReference type="SFLD" id="SFLDS00003">
    <property type="entry name" value="Haloacid_Dehalogenase"/>
    <property type="match status" value="1"/>
</dbReference>
<dbReference type="STRING" id="1122991.GCA_000613445_03300"/>